<dbReference type="GO" id="GO:0015562">
    <property type="term" value="F:efflux transmembrane transporter activity"/>
    <property type="evidence" value="ECO:0007669"/>
    <property type="project" value="TreeGrafter"/>
</dbReference>
<evidence type="ECO:0000256" key="3">
    <source>
        <dbReference type="SAM" id="MobiDB-lite"/>
    </source>
</evidence>
<feature type="domain" description="CusB-like beta-barrel" evidence="5">
    <location>
        <begin position="254"/>
        <end position="320"/>
    </location>
</feature>
<keyword evidence="4" id="KW-0812">Transmembrane</keyword>
<dbReference type="EMBL" id="SJPK01000002">
    <property type="protein sequence ID" value="TWT74037.1"/>
    <property type="molecule type" value="Genomic_DNA"/>
</dbReference>
<dbReference type="Gene3D" id="2.40.30.170">
    <property type="match status" value="1"/>
</dbReference>
<feature type="transmembrane region" description="Helical" evidence="4">
    <location>
        <begin position="29"/>
        <end position="51"/>
    </location>
</feature>
<accession>A0A5C5YE59</accession>
<dbReference type="InterPro" id="IPR006143">
    <property type="entry name" value="RND_pump_MFP"/>
</dbReference>
<dbReference type="GO" id="GO:1990281">
    <property type="term" value="C:efflux pump complex"/>
    <property type="evidence" value="ECO:0007669"/>
    <property type="project" value="TreeGrafter"/>
</dbReference>
<keyword evidence="2" id="KW-0175">Coiled coil</keyword>
<sequence length="447" mass="48365">MSSEMNSMLKTPAPTPMTDRQSRQTQKSIVTVLSVCLTAFLLGGLVCYLAMSGFKDSAEASAASGPAVGKPRGPQAQLVRVGSVQRKPILPTKTLVGDLVAVRSATVATEVAGKVLILPVDEGSRVTGGETLLARMDDTWLKLEEEKITTQIAEKKATLSFEKSDLERFEKLFQGSAMSASEVEQKRSLIEGHEASLANLRVLLDEANKRNERLEIFAPFDGSVVAKHAEMGEYLPIGSPIVDVVSTGRIDARIMVPEESLPLLHIGDSVDLLVAGLNMELQGKVFSINAQGSVGSRTFPVRIELDDQDGQLLPGMGVSVFVPVRKESTELLVPRDAVLTEPDESTIWILQPNSKTGVQPVANSRQPDKGPSLVAQPIPVRVLSHTRESYAIACVREQDRERVREGVQVVTEGLERLIPGATVRIDDDRSELSAVPGTYRTGQQVVD</sequence>
<dbReference type="Gene3D" id="1.10.287.470">
    <property type="entry name" value="Helix hairpin bin"/>
    <property type="match status" value="1"/>
</dbReference>
<dbReference type="NCBIfam" id="TIGR01730">
    <property type="entry name" value="RND_mfp"/>
    <property type="match status" value="1"/>
</dbReference>
<gene>
    <name evidence="6" type="primary">mdtA_2</name>
    <name evidence="6" type="ORF">CA85_09210</name>
</gene>
<feature type="coiled-coil region" evidence="2">
    <location>
        <begin position="190"/>
        <end position="217"/>
    </location>
</feature>
<name>A0A5C5YE59_9BACT</name>
<dbReference type="Gene3D" id="2.40.50.100">
    <property type="match status" value="1"/>
</dbReference>
<keyword evidence="4" id="KW-0472">Membrane</keyword>
<keyword evidence="7" id="KW-1185">Reference proteome</keyword>
<dbReference type="AlphaFoldDB" id="A0A5C5YE59"/>
<dbReference type="Proteomes" id="UP000318053">
    <property type="component" value="Unassembled WGS sequence"/>
</dbReference>
<evidence type="ECO:0000256" key="4">
    <source>
        <dbReference type="SAM" id="Phobius"/>
    </source>
</evidence>
<dbReference type="InterPro" id="IPR058792">
    <property type="entry name" value="Beta-barrel_RND_2"/>
</dbReference>
<evidence type="ECO:0000313" key="7">
    <source>
        <dbReference type="Proteomes" id="UP000318053"/>
    </source>
</evidence>
<organism evidence="6 7">
    <name type="scientific">Allorhodopirellula solitaria</name>
    <dbReference type="NCBI Taxonomy" id="2527987"/>
    <lineage>
        <taxon>Bacteria</taxon>
        <taxon>Pseudomonadati</taxon>
        <taxon>Planctomycetota</taxon>
        <taxon>Planctomycetia</taxon>
        <taxon>Pirellulales</taxon>
        <taxon>Pirellulaceae</taxon>
        <taxon>Allorhodopirellula</taxon>
    </lineage>
</organism>
<feature type="region of interest" description="Disordered" evidence="3">
    <location>
        <begin position="1"/>
        <end position="23"/>
    </location>
</feature>
<evidence type="ECO:0000259" key="5">
    <source>
        <dbReference type="Pfam" id="PF25954"/>
    </source>
</evidence>
<dbReference type="PANTHER" id="PTHR30469:SF15">
    <property type="entry name" value="HLYD FAMILY OF SECRETION PROTEINS"/>
    <property type="match status" value="1"/>
</dbReference>
<reference evidence="6 7" key="1">
    <citation type="submission" date="2019-02" db="EMBL/GenBank/DDBJ databases">
        <title>Deep-cultivation of Planctomycetes and their phenomic and genomic characterization uncovers novel biology.</title>
        <authorList>
            <person name="Wiegand S."/>
            <person name="Jogler M."/>
            <person name="Boedeker C."/>
            <person name="Pinto D."/>
            <person name="Vollmers J."/>
            <person name="Rivas-Marin E."/>
            <person name="Kohn T."/>
            <person name="Peeters S.H."/>
            <person name="Heuer A."/>
            <person name="Rast P."/>
            <person name="Oberbeckmann S."/>
            <person name="Bunk B."/>
            <person name="Jeske O."/>
            <person name="Meyerdierks A."/>
            <person name="Storesund J.E."/>
            <person name="Kallscheuer N."/>
            <person name="Luecker S."/>
            <person name="Lage O.M."/>
            <person name="Pohl T."/>
            <person name="Merkel B.J."/>
            <person name="Hornburger P."/>
            <person name="Mueller R.-W."/>
            <person name="Bruemmer F."/>
            <person name="Labrenz M."/>
            <person name="Spormann A.M."/>
            <person name="Op Den Camp H."/>
            <person name="Overmann J."/>
            <person name="Amann R."/>
            <person name="Jetten M.S.M."/>
            <person name="Mascher T."/>
            <person name="Medema M.H."/>
            <person name="Devos D.P."/>
            <person name="Kaster A.-K."/>
            <person name="Ovreas L."/>
            <person name="Rohde M."/>
            <person name="Galperin M.Y."/>
            <person name="Jogler C."/>
        </authorList>
    </citation>
    <scope>NUCLEOTIDE SEQUENCE [LARGE SCALE GENOMIC DNA]</scope>
    <source>
        <strain evidence="6 7">CA85</strain>
    </source>
</reference>
<protein>
    <submittedName>
        <fullName evidence="6">Multidrug resistance protein MdtA</fullName>
    </submittedName>
</protein>
<evidence type="ECO:0000256" key="1">
    <source>
        <dbReference type="ARBA" id="ARBA00009477"/>
    </source>
</evidence>
<keyword evidence="4" id="KW-1133">Transmembrane helix</keyword>
<dbReference type="Gene3D" id="2.40.420.20">
    <property type="match status" value="1"/>
</dbReference>
<evidence type="ECO:0000313" key="6">
    <source>
        <dbReference type="EMBL" id="TWT74037.1"/>
    </source>
</evidence>
<dbReference type="SUPFAM" id="SSF111369">
    <property type="entry name" value="HlyD-like secretion proteins"/>
    <property type="match status" value="1"/>
</dbReference>
<proteinExistence type="inferred from homology"/>
<evidence type="ECO:0000256" key="2">
    <source>
        <dbReference type="SAM" id="Coils"/>
    </source>
</evidence>
<dbReference type="OrthoDB" id="9806939at2"/>
<dbReference type="Pfam" id="PF25954">
    <property type="entry name" value="Beta-barrel_RND_2"/>
    <property type="match status" value="1"/>
</dbReference>
<dbReference type="PANTHER" id="PTHR30469">
    <property type="entry name" value="MULTIDRUG RESISTANCE PROTEIN MDTA"/>
    <property type="match status" value="1"/>
</dbReference>
<comment type="caution">
    <text evidence="6">The sequence shown here is derived from an EMBL/GenBank/DDBJ whole genome shotgun (WGS) entry which is preliminary data.</text>
</comment>
<comment type="similarity">
    <text evidence="1">Belongs to the membrane fusion protein (MFP) (TC 8.A.1) family.</text>
</comment>